<name>A0A482XXG1_LAOST</name>
<dbReference type="InParanoid" id="A0A482XXG1"/>
<keyword evidence="1" id="KW-1133">Transmembrane helix</keyword>
<dbReference type="Proteomes" id="UP000291343">
    <property type="component" value="Unassembled WGS sequence"/>
</dbReference>
<keyword evidence="2" id="KW-0732">Signal</keyword>
<dbReference type="PANTHER" id="PTHR11161">
    <property type="entry name" value="O-ACYLTRANSFERASE"/>
    <property type="match status" value="1"/>
</dbReference>
<comment type="caution">
    <text evidence="4">The sequence shown here is derived from an EMBL/GenBank/DDBJ whole genome shotgun (WGS) entry which is preliminary data.</text>
</comment>
<keyword evidence="5" id="KW-1185">Reference proteome</keyword>
<dbReference type="OrthoDB" id="10006435at2759"/>
<evidence type="ECO:0000313" key="4">
    <source>
        <dbReference type="EMBL" id="RZF48971.1"/>
    </source>
</evidence>
<feature type="chain" id="PRO_5019783895" description="Nose resistant-to-fluoxetine protein N-terminal domain-containing protein" evidence="2">
    <location>
        <begin position="32"/>
        <end position="611"/>
    </location>
</feature>
<feature type="transmembrane region" description="Helical" evidence="1">
    <location>
        <begin position="546"/>
        <end position="565"/>
    </location>
</feature>
<dbReference type="InterPro" id="IPR002656">
    <property type="entry name" value="Acyl_transf_3_dom"/>
</dbReference>
<dbReference type="Pfam" id="PF20146">
    <property type="entry name" value="NRF"/>
    <property type="match status" value="1"/>
</dbReference>
<dbReference type="PANTHER" id="PTHR11161:SF0">
    <property type="entry name" value="O-ACYLTRANSFERASE LIKE PROTEIN"/>
    <property type="match status" value="1"/>
</dbReference>
<dbReference type="Pfam" id="PF01757">
    <property type="entry name" value="Acyl_transf_3"/>
    <property type="match status" value="1"/>
</dbReference>
<dbReference type="InterPro" id="IPR006621">
    <property type="entry name" value="Nose-resist-to-fluoxetine_N"/>
</dbReference>
<accession>A0A482XXG1</accession>
<feature type="transmembrane region" description="Helical" evidence="1">
    <location>
        <begin position="405"/>
        <end position="422"/>
    </location>
</feature>
<gene>
    <name evidence="4" type="ORF">LSTR_LSTR003047</name>
</gene>
<feature type="domain" description="Nose resistant-to-fluoxetine protein N-terminal" evidence="3">
    <location>
        <begin position="77"/>
        <end position="214"/>
    </location>
</feature>
<organism evidence="4 5">
    <name type="scientific">Laodelphax striatellus</name>
    <name type="common">Small brown planthopper</name>
    <name type="synonym">Delphax striatella</name>
    <dbReference type="NCBI Taxonomy" id="195883"/>
    <lineage>
        <taxon>Eukaryota</taxon>
        <taxon>Metazoa</taxon>
        <taxon>Ecdysozoa</taxon>
        <taxon>Arthropoda</taxon>
        <taxon>Hexapoda</taxon>
        <taxon>Insecta</taxon>
        <taxon>Pterygota</taxon>
        <taxon>Neoptera</taxon>
        <taxon>Paraneoptera</taxon>
        <taxon>Hemiptera</taxon>
        <taxon>Auchenorrhyncha</taxon>
        <taxon>Fulgoroidea</taxon>
        <taxon>Delphacidae</taxon>
        <taxon>Criomorphinae</taxon>
        <taxon>Laodelphax</taxon>
    </lineage>
</organism>
<feature type="transmembrane region" description="Helical" evidence="1">
    <location>
        <begin position="354"/>
        <end position="374"/>
    </location>
</feature>
<dbReference type="AlphaFoldDB" id="A0A482XXG1"/>
<sequence>MDSISDNICQERRRNTMLLFVLLGLFLSVDAETASRHHLEENARNLPGRLKGMGVHGHFDMMRDDRFGLYVPDRAPSGQCRNQSQQYLDAVLNYERWGLQMIDSSASIPIGLFHGNLQNLGNFDECLSTEKLTPYKIQYCVLFVKNLHRLPNTVPSWEKTDHIAGGPPFLKPYLQIGVCLPAACNSSDLEHHYSQVMTSRFNLTVQLHKYSCTENNEPKNIDGLDVFTVLLVGSIVLICLLATFSDVYNFPTPKQSGFHWELLHCFSLYQNGKTLLKTTDPEAPLAVIHGIRMLTSLSIMYGHHILILNIFPFFDYNYYVECIATTWYLALDMQLYMLSPLIVLPLLKHWRYFASFIVPVLIIIGNALPAWVTYVNNYPATNMFDRLAFRNDMYEKEYTPTHLRFAPWLIGVMTGYIIINYKTKMSKSQVRTGWAVYFAIMSLLVSSTFYLNGRTAPNNIYLNAAFNGLSSSLWVVCLAWVVFACEMGHAGLAKKFLSWPLFQPFSRITYPMYLVGPILQFGSVAVRRSVLAMNAMEGYKNLAGEILLILLIVPMYSMLFEAPFIQINKMMLNHGSSKISKTEESNKKYDHIVDNAKNHFQDNNVELDTVK</sequence>
<evidence type="ECO:0000313" key="5">
    <source>
        <dbReference type="Proteomes" id="UP000291343"/>
    </source>
</evidence>
<dbReference type="EMBL" id="QKKF02000817">
    <property type="protein sequence ID" value="RZF48971.1"/>
    <property type="molecule type" value="Genomic_DNA"/>
</dbReference>
<feature type="transmembrane region" description="Helical" evidence="1">
    <location>
        <begin position="505"/>
        <end position="526"/>
    </location>
</feature>
<dbReference type="GO" id="GO:0016747">
    <property type="term" value="F:acyltransferase activity, transferring groups other than amino-acyl groups"/>
    <property type="evidence" value="ECO:0007669"/>
    <property type="project" value="InterPro"/>
</dbReference>
<evidence type="ECO:0000259" key="3">
    <source>
        <dbReference type="SMART" id="SM00703"/>
    </source>
</evidence>
<feature type="transmembrane region" description="Helical" evidence="1">
    <location>
        <begin position="434"/>
        <end position="453"/>
    </location>
</feature>
<keyword evidence="1" id="KW-0812">Transmembrane</keyword>
<protein>
    <recommendedName>
        <fullName evidence="3">Nose resistant-to-fluoxetine protein N-terminal domain-containing protein</fullName>
    </recommendedName>
</protein>
<dbReference type="SMART" id="SM00703">
    <property type="entry name" value="NRF"/>
    <property type="match status" value="1"/>
</dbReference>
<reference evidence="4 5" key="1">
    <citation type="journal article" date="2017" name="Gigascience">
        <title>Genome sequence of the small brown planthopper, Laodelphax striatellus.</title>
        <authorList>
            <person name="Zhu J."/>
            <person name="Jiang F."/>
            <person name="Wang X."/>
            <person name="Yang P."/>
            <person name="Bao Y."/>
            <person name="Zhao W."/>
            <person name="Wang W."/>
            <person name="Lu H."/>
            <person name="Wang Q."/>
            <person name="Cui N."/>
            <person name="Li J."/>
            <person name="Chen X."/>
            <person name="Luo L."/>
            <person name="Yu J."/>
            <person name="Kang L."/>
            <person name="Cui F."/>
        </authorList>
    </citation>
    <scope>NUCLEOTIDE SEQUENCE [LARGE SCALE GENOMIC DNA]</scope>
    <source>
        <strain evidence="4">Lst14</strain>
    </source>
</reference>
<evidence type="ECO:0000256" key="2">
    <source>
        <dbReference type="SAM" id="SignalP"/>
    </source>
</evidence>
<feature type="transmembrane region" description="Helical" evidence="1">
    <location>
        <begin position="226"/>
        <end position="244"/>
    </location>
</feature>
<proteinExistence type="predicted"/>
<feature type="signal peptide" evidence="2">
    <location>
        <begin position="1"/>
        <end position="31"/>
    </location>
</feature>
<feature type="transmembrane region" description="Helical" evidence="1">
    <location>
        <begin position="326"/>
        <end position="347"/>
    </location>
</feature>
<keyword evidence="1" id="KW-0472">Membrane</keyword>
<evidence type="ECO:0000256" key="1">
    <source>
        <dbReference type="SAM" id="Phobius"/>
    </source>
</evidence>
<dbReference type="InterPro" id="IPR052728">
    <property type="entry name" value="O2_lipid_transport_reg"/>
</dbReference>